<accession>A0ABT3QXT2</accession>
<feature type="domain" description="Transposase IS4-like" evidence="1">
    <location>
        <begin position="93"/>
        <end position="247"/>
    </location>
</feature>
<dbReference type="EMBL" id="JAPEVI010000003">
    <property type="protein sequence ID" value="MCX2721685.1"/>
    <property type="molecule type" value="Genomic_DNA"/>
</dbReference>
<dbReference type="Proteomes" id="UP001300261">
    <property type="component" value="Unassembled WGS sequence"/>
</dbReference>
<gene>
    <name evidence="3" type="ORF">ON753_04585</name>
</gene>
<name>A0ABT3QXT2_9HYPH</name>
<dbReference type="InterPro" id="IPR052909">
    <property type="entry name" value="Transposase_6_like"/>
</dbReference>
<feature type="domain" description="Insertion element IS402-like" evidence="2">
    <location>
        <begin position="8"/>
        <end position="81"/>
    </location>
</feature>
<sequence>MRSERFVISDRSWAIIEPLLPGSIRDRGRTARDNRLFLEAVLWKVRVGGPWRDLPPGFGEWNSVFRRFRRWAQRGVFQRLFEAVSGDPDFEYVLVDGTIISVHQKASGAKGGLSNQAIGRSKGGLTTKVLALTDALGNLVRFKLLPGQRSEIVGVPDLIDSLDFGAMLADKAFDANSLRENLDTREAQAIIPAKTNRRVHIPHDEETYKWRHLIENYFSKIKEFRGINTRYDKTDASYQASWNLAATIIALR</sequence>
<keyword evidence="4" id="KW-1185">Reference proteome</keyword>
<dbReference type="Pfam" id="PF13340">
    <property type="entry name" value="DUF4096"/>
    <property type="match status" value="1"/>
</dbReference>
<organism evidence="3 4">
    <name type="scientific">Roseibium salinum</name>
    <dbReference type="NCBI Taxonomy" id="1604349"/>
    <lineage>
        <taxon>Bacteria</taxon>
        <taxon>Pseudomonadati</taxon>
        <taxon>Pseudomonadota</taxon>
        <taxon>Alphaproteobacteria</taxon>
        <taxon>Hyphomicrobiales</taxon>
        <taxon>Stappiaceae</taxon>
        <taxon>Roseibium</taxon>
    </lineage>
</organism>
<evidence type="ECO:0000259" key="1">
    <source>
        <dbReference type="Pfam" id="PF01609"/>
    </source>
</evidence>
<evidence type="ECO:0000313" key="4">
    <source>
        <dbReference type="Proteomes" id="UP001300261"/>
    </source>
</evidence>
<evidence type="ECO:0000313" key="3">
    <source>
        <dbReference type="EMBL" id="MCX2721685.1"/>
    </source>
</evidence>
<dbReference type="InterPro" id="IPR002559">
    <property type="entry name" value="Transposase_11"/>
</dbReference>
<dbReference type="PANTHER" id="PTHR46637:SF1">
    <property type="entry name" value="BLL5188 PROTEIN"/>
    <property type="match status" value="1"/>
</dbReference>
<dbReference type="NCBIfam" id="NF033580">
    <property type="entry name" value="transpos_IS5_3"/>
    <property type="match status" value="1"/>
</dbReference>
<reference evidence="3 4" key="1">
    <citation type="journal article" date="2016" name="Int. J. Syst. Evol. Microbiol.">
        <title>Labrenzia salina sp. nov., isolated from the rhizosphere of the halophyte Arthrocnemum macrostachyum.</title>
        <authorList>
            <person name="Camacho M."/>
            <person name="Redondo-Gomez S."/>
            <person name="Rodriguez-Llorente I."/>
            <person name="Rohde M."/>
            <person name="Sproer C."/>
            <person name="Schumann P."/>
            <person name="Klenk H.P."/>
            <person name="Montero-Calasanz M.D.C."/>
        </authorList>
    </citation>
    <scope>NUCLEOTIDE SEQUENCE [LARGE SCALE GENOMIC DNA]</scope>
    <source>
        <strain evidence="3 4">DSM 29163</strain>
    </source>
</reference>
<comment type="caution">
    <text evidence="3">The sequence shown here is derived from an EMBL/GenBank/DDBJ whole genome shotgun (WGS) entry which is preliminary data.</text>
</comment>
<dbReference type="RefSeq" id="WP_265961394.1">
    <property type="nucleotide sequence ID" value="NZ_JAPEVI010000003.1"/>
</dbReference>
<dbReference type="PANTHER" id="PTHR46637">
    <property type="entry name" value="TIS1421-TRANSPOSASE PROTEIN A"/>
    <property type="match status" value="1"/>
</dbReference>
<dbReference type="Pfam" id="PF01609">
    <property type="entry name" value="DDE_Tnp_1"/>
    <property type="match status" value="1"/>
</dbReference>
<proteinExistence type="predicted"/>
<evidence type="ECO:0000259" key="2">
    <source>
        <dbReference type="Pfam" id="PF13340"/>
    </source>
</evidence>
<protein>
    <submittedName>
        <fullName evidence="3">IS5 family transposase</fullName>
    </submittedName>
</protein>
<dbReference type="InterPro" id="IPR025161">
    <property type="entry name" value="IS402-like_dom"/>
</dbReference>